<protein>
    <submittedName>
        <fullName evidence="6">Agmatinase</fullName>
    </submittedName>
</protein>
<dbReference type="Pfam" id="PF00491">
    <property type="entry name" value="Arginase"/>
    <property type="match status" value="1"/>
</dbReference>
<dbReference type="InterPro" id="IPR020855">
    <property type="entry name" value="Ureohydrolase_Mn_BS"/>
</dbReference>
<dbReference type="PATRIC" id="fig|1156395.6.peg.1065"/>
<reference evidence="6 7" key="1">
    <citation type="submission" date="2016-06" db="EMBL/GenBank/DDBJ databases">
        <title>Respiratory ammonification of nitrate coupled to the oxidation of elemental sulfur in deep-sea autotrophic thermophilic bacteria.</title>
        <authorList>
            <person name="Slobodkina G.B."/>
            <person name="Mardanov A.V."/>
            <person name="Ravin N.V."/>
            <person name="Frolova A.A."/>
            <person name="Viryasiv M.B."/>
            <person name="Chernyh N.A."/>
            <person name="Bonch-Osmolovskaya E.A."/>
            <person name="Slobodkin A.I."/>
        </authorList>
    </citation>
    <scope>NUCLEOTIDE SEQUENCE [LARGE SCALE GENOMIC DNA]</scope>
    <source>
        <strain evidence="6 7">S69</strain>
    </source>
</reference>
<dbReference type="GO" id="GO:0008783">
    <property type="term" value="F:agmatinase activity"/>
    <property type="evidence" value="ECO:0007669"/>
    <property type="project" value="TreeGrafter"/>
</dbReference>
<name>A0A1B9F6Y2_9BACT</name>
<dbReference type="RefSeq" id="WP_067617117.1">
    <property type="nucleotide sequence ID" value="NZ_MAGO01000004.1"/>
</dbReference>
<evidence type="ECO:0000256" key="5">
    <source>
        <dbReference type="RuleBase" id="RU003684"/>
    </source>
</evidence>
<feature type="binding site" evidence="4">
    <location>
        <position position="134"/>
    </location>
    <ligand>
        <name>Mn(2+)</name>
        <dbReference type="ChEBI" id="CHEBI:29035"/>
        <label>1</label>
    </ligand>
</feature>
<evidence type="ECO:0000256" key="2">
    <source>
        <dbReference type="ARBA" id="ARBA00022723"/>
    </source>
</evidence>
<accession>A0A1B9F6Y2</accession>
<dbReference type="PROSITE" id="PS01053">
    <property type="entry name" value="ARGINASE_1"/>
    <property type="match status" value="1"/>
</dbReference>
<dbReference type="GO" id="GO:0046872">
    <property type="term" value="F:metal ion binding"/>
    <property type="evidence" value="ECO:0007669"/>
    <property type="project" value="UniProtKB-KW"/>
</dbReference>
<comment type="caution">
    <text evidence="6">The sequence shown here is derived from an EMBL/GenBank/DDBJ whole genome shotgun (WGS) entry which is preliminary data.</text>
</comment>
<proteinExistence type="inferred from homology"/>
<evidence type="ECO:0000256" key="4">
    <source>
        <dbReference type="PIRSR" id="PIRSR036979-1"/>
    </source>
</evidence>
<comment type="cofactor">
    <cofactor evidence="4">
        <name>Mn(2+)</name>
        <dbReference type="ChEBI" id="CHEBI:29035"/>
    </cofactor>
    <text evidence="4">Binds 2 manganese ions per subunit.</text>
</comment>
<dbReference type="InterPro" id="IPR005925">
    <property type="entry name" value="Agmatinase-rel"/>
</dbReference>
<dbReference type="NCBIfam" id="TIGR01230">
    <property type="entry name" value="agmatinase"/>
    <property type="match status" value="1"/>
</dbReference>
<feature type="binding site" evidence="4">
    <location>
        <position position="130"/>
    </location>
    <ligand>
        <name>Mn(2+)</name>
        <dbReference type="ChEBI" id="CHEBI:29035"/>
        <label>1</label>
    </ligand>
</feature>
<dbReference type="GO" id="GO:0033389">
    <property type="term" value="P:putrescine biosynthetic process from arginine, via agmatine"/>
    <property type="evidence" value="ECO:0007669"/>
    <property type="project" value="TreeGrafter"/>
</dbReference>
<dbReference type="STRING" id="1156395.DBT_1048"/>
<evidence type="ECO:0000256" key="3">
    <source>
        <dbReference type="ARBA" id="ARBA00022801"/>
    </source>
</evidence>
<dbReference type="PANTHER" id="PTHR11358:SF26">
    <property type="entry name" value="GUANIDINO ACID HYDROLASE, MITOCHONDRIAL"/>
    <property type="match status" value="1"/>
</dbReference>
<keyword evidence="4" id="KW-0464">Manganese</keyword>
<keyword evidence="3 5" id="KW-0378">Hydrolase</keyword>
<dbReference type="Gene3D" id="3.40.800.10">
    <property type="entry name" value="Ureohydrolase domain"/>
    <property type="match status" value="1"/>
</dbReference>
<dbReference type="PIRSF" id="PIRSF036979">
    <property type="entry name" value="Arginase"/>
    <property type="match status" value="1"/>
</dbReference>
<gene>
    <name evidence="6" type="ORF">DBT_1048</name>
</gene>
<sequence>MQNQFLNLTPPYSSRDQAKWFLIPAPFDASTCYRPGARFGPQAIIEASTQMELLDEELLFEPYKIGIHTTQAIEPVLDPEKMAELVREEVSKAIDQGKMVCTLGGDHSVSIGAITAFFNAFGPLNIIQFDAHLDLRESYQGSRFSHACVMRRVWDLGNPIQVGIRSFSGEELTFLKETGAKPIFAKDIFSDPQGSIDSVIKSLDKSLPTYITIDLDCLDPSVMPAVGTPEPGGMLWYTLLNFLQTIISNSNIVGFDCVELSPVPGINFPEFTAARLIYKVIGYCQKDKI</sequence>
<dbReference type="InterPro" id="IPR023696">
    <property type="entry name" value="Ureohydrolase_dom_sf"/>
</dbReference>
<feature type="binding site" evidence="4">
    <location>
        <position position="132"/>
    </location>
    <ligand>
        <name>Mn(2+)</name>
        <dbReference type="ChEBI" id="CHEBI:29035"/>
        <label>1</label>
    </ligand>
</feature>
<dbReference type="Proteomes" id="UP000093080">
    <property type="component" value="Unassembled WGS sequence"/>
</dbReference>
<dbReference type="EMBL" id="MAGO01000004">
    <property type="protein sequence ID" value="OCC15697.1"/>
    <property type="molecule type" value="Genomic_DNA"/>
</dbReference>
<evidence type="ECO:0000313" key="6">
    <source>
        <dbReference type="EMBL" id="OCC15697.1"/>
    </source>
</evidence>
<dbReference type="AlphaFoldDB" id="A0A1B9F6Y2"/>
<dbReference type="PROSITE" id="PS51409">
    <property type="entry name" value="ARGINASE_2"/>
    <property type="match status" value="1"/>
</dbReference>
<evidence type="ECO:0000313" key="7">
    <source>
        <dbReference type="Proteomes" id="UP000093080"/>
    </source>
</evidence>
<dbReference type="CDD" id="cd11593">
    <property type="entry name" value="Agmatinase-like_2"/>
    <property type="match status" value="1"/>
</dbReference>
<comment type="similarity">
    <text evidence="1">Belongs to the arginase family. Agmatinase subfamily.</text>
</comment>
<dbReference type="SUPFAM" id="SSF52768">
    <property type="entry name" value="Arginase/deacetylase"/>
    <property type="match status" value="1"/>
</dbReference>
<feature type="binding site" evidence="4">
    <location>
        <position position="214"/>
    </location>
    <ligand>
        <name>Mn(2+)</name>
        <dbReference type="ChEBI" id="CHEBI:29035"/>
        <label>1</label>
    </ligand>
</feature>
<keyword evidence="7" id="KW-1185">Reference proteome</keyword>
<keyword evidence="2 4" id="KW-0479">Metal-binding</keyword>
<dbReference type="PANTHER" id="PTHR11358">
    <property type="entry name" value="ARGINASE/AGMATINASE"/>
    <property type="match status" value="1"/>
</dbReference>
<feature type="binding site" evidence="4">
    <location>
        <position position="216"/>
    </location>
    <ligand>
        <name>Mn(2+)</name>
        <dbReference type="ChEBI" id="CHEBI:29035"/>
        <label>1</label>
    </ligand>
</feature>
<feature type="binding site" evidence="4">
    <location>
        <position position="107"/>
    </location>
    <ligand>
        <name>Mn(2+)</name>
        <dbReference type="ChEBI" id="CHEBI:29035"/>
        <label>1</label>
    </ligand>
</feature>
<organism evidence="6 7">
    <name type="scientific">Dissulfuribacter thermophilus</name>
    <dbReference type="NCBI Taxonomy" id="1156395"/>
    <lineage>
        <taxon>Bacteria</taxon>
        <taxon>Pseudomonadati</taxon>
        <taxon>Thermodesulfobacteriota</taxon>
        <taxon>Dissulfuribacteria</taxon>
        <taxon>Dissulfuribacterales</taxon>
        <taxon>Dissulfuribacteraceae</taxon>
        <taxon>Dissulfuribacter</taxon>
    </lineage>
</organism>
<dbReference type="InterPro" id="IPR006035">
    <property type="entry name" value="Ureohydrolase"/>
</dbReference>
<evidence type="ECO:0000256" key="1">
    <source>
        <dbReference type="ARBA" id="ARBA00009227"/>
    </source>
</evidence>